<feature type="compositionally biased region" description="Basic and acidic residues" evidence="1">
    <location>
        <begin position="94"/>
        <end position="117"/>
    </location>
</feature>
<feature type="region of interest" description="Disordered" evidence="1">
    <location>
        <begin position="1"/>
        <end position="120"/>
    </location>
</feature>
<reference evidence="2" key="5">
    <citation type="journal article" date="2021" name="G3 (Bethesda)">
        <title>Aegilops tauschii genome assembly Aet v5.0 features greater sequence contiguity and improved annotation.</title>
        <authorList>
            <person name="Wang L."/>
            <person name="Zhu T."/>
            <person name="Rodriguez J.C."/>
            <person name="Deal K.R."/>
            <person name="Dubcovsky J."/>
            <person name="McGuire P.E."/>
            <person name="Lux T."/>
            <person name="Spannagl M."/>
            <person name="Mayer K.F.X."/>
            <person name="Baldrich P."/>
            <person name="Meyers B.C."/>
            <person name="Huo N."/>
            <person name="Gu Y.Q."/>
            <person name="Zhou H."/>
            <person name="Devos K.M."/>
            <person name="Bennetzen J.L."/>
            <person name="Unver T."/>
            <person name="Budak H."/>
            <person name="Gulick P.J."/>
            <person name="Galiba G."/>
            <person name="Kalapos B."/>
            <person name="Nelson D.R."/>
            <person name="Li P."/>
            <person name="You F.M."/>
            <person name="Luo M.C."/>
            <person name="Dvorak J."/>
        </authorList>
    </citation>
    <scope>NUCLEOTIDE SEQUENCE [LARGE SCALE GENOMIC DNA]</scope>
    <source>
        <strain evidence="2">cv. AL8/78</strain>
    </source>
</reference>
<name>A0A453API3_AEGTS</name>
<keyword evidence="3" id="KW-1185">Reference proteome</keyword>
<dbReference type="Proteomes" id="UP000015105">
    <property type="component" value="Chromosome 2D"/>
</dbReference>
<evidence type="ECO:0000313" key="2">
    <source>
        <dbReference type="EnsemblPlants" id="AET2Gv20218300.13"/>
    </source>
</evidence>
<reference evidence="2" key="4">
    <citation type="submission" date="2019-03" db="UniProtKB">
        <authorList>
            <consortium name="EnsemblPlants"/>
        </authorList>
    </citation>
    <scope>IDENTIFICATION</scope>
</reference>
<protein>
    <submittedName>
        <fullName evidence="2">Uncharacterized protein</fullName>
    </submittedName>
</protein>
<organism evidence="2 3">
    <name type="scientific">Aegilops tauschii subsp. strangulata</name>
    <name type="common">Goatgrass</name>
    <dbReference type="NCBI Taxonomy" id="200361"/>
    <lineage>
        <taxon>Eukaryota</taxon>
        <taxon>Viridiplantae</taxon>
        <taxon>Streptophyta</taxon>
        <taxon>Embryophyta</taxon>
        <taxon>Tracheophyta</taxon>
        <taxon>Spermatophyta</taxon>
        <taxon>Magnoliopsida</taxon>
        <taxon>Liliopsida</taxon>
        <taxon>Poales</taxon>
        <taxon>Poaceae</taxon>
        <taxon>BOP clade</taxon>
        <taxon>Pooideae</taxon>
        <taxon>Triticodae</taxon>
        <taxon>Triticeae</taxon>
        <taxon>Triticinae</taxon>
        <taxon>Aegilops</taxon>
    </lineage>
</organism>
<evidence type="ECO:0000256" key="1">
    <source>
        <dbReference type="SAM" id="MobiDB-lite"/>
    </source>
</evidence>
<accession>A0A453API3</accession>
<dbReference type="EnsemblPlants" id="AET2Gv20218300.13">
    <property type="protein sequence ID" value="AET2Gv20218300.13"/>
    <property type="gene ID" value="AET2Gv20218300"/>
</dbReference>
<dbReference type="AlphaFoldDB" id="A0A453API3"/>
<evidence type="ECO:0000313" key="3">
    <source>
        <dbReference type="Proteomes" id="UP000015105"/>
    </source>
</evidence>
<proteinExistence type="predicted"/>
<reference evidence="3" key="1">
    <citation type="journal article" date="2014" name="Science">
        <title>Ancient hybridizations among the ancestral genomes of bread wheat.</title>
        <authorList>
            <consortium name="International Wheat Genome Sequencing Consortium,"/>
            <person name="Marcussen T."/>
            <person name="Sandve S.R."/>
            <person name="Heier L."/>
            <person name="Spannagl M."/>
            <person name="Pfeifer M."/>
            <person name="Jakobsen K.S."/>
            <person name="Wulff B.B."/>
            <person name="Steuernagel B."/>
            <person name="Mayer K.F."/>
            <person name="Olsen O.A."/>
        </authorList>
    </citation>
    <scope>NUCLEOTIDE SEQUENCE [LARGE SCALE GENOMIC DNA]</scope>
    <source>
        <strain evidence="3">cv. AL8/78</strain>
    </source>
</reference>
<reference evidence="2" key="3">
    <citation type="journal article" date="2017" name="Nature">
        <title>Genome sequence of the progenitor of the wheat D genome Aegilops tauschii.</title>
        <authorList>
            <person name="Luo M.C."/>
            <person name="Gu Y.Q."/>
            <person name="Puiu D."/>
            <person name="Wang H."/>
            <person name="Twardziok S.O."/>
            <person name="Deal K.R."/>
            <person name="Huo N."/>
            <person name="Zhu T."/>
            <person name="Wang L."/>
            <person name="Wang Y."/>
            <person name="McGuire P.E."/>
            <person name="Liu S."/>
            <person name="Long H."/>
            <person name="Ramasamy R.K."/>
            <person name="Rodriguez J.C."/>
            <person name="Van S.L."/>
            <person name="Yuan L."/>
            <person name="Wang Z."/>
            <person name="Xia Z."/>
            <person name="Xiao L."/>
            <person name="Anderson O.D."/>
            <person name="Ouyang S."/>
            <person name="Liang Y."/>
            <person name="Zimin A.V."/>
            <person name="Pertea G."/>
            <person name="Qi P."/>
            <person name="Bennetzen J.L."/>
            <person name="Dai X."/>
            <person name="Dawson M.W."/>
            <person name="Muller H.G."/>
            <person name="Kugler K."/>
            <person name="Rivarola-Duarte L."/>
            <person name="Spannagl M."/>
            <person name="Mayer K.F.X."/>
            <person name="Lu F.H."/>
            <person name="Bevan M.W."/>
            <person name="Leroy P."/>
            <person name="Li P."/>
            <person name="You F.M."/>
            <person name="Sun Q."/>
            <person name="Liu Z."/>
            <person name="Lyons E."/>
            <person name="Wicker T."/>
            <person name="Salzberg S.L."/>
            <person name="Devos K.M."/>
            <person name="Dvorak J."/>
        </authorList>
    </citation>
    <scope>NUCLEOTIDE SEQUENCE [LARGE SCALE GENOMIC DNA]</scope>
    <source>
        <strain evidence="2">cv. AL8/78</strain>
    </source>
</reference>
<dbReference type="Gramene" id="AET2Gv20218300.13">
    <property type="protein sequence ID" value="AET2Gv20218300.13"/>
    <property type="gene ID" value="AET2Gv20218300"/>
</dbReference>
<sequence>MLCRRPHARTIAMPVFQEQDQQRGQHQHGLRDGAKGQLPPVRRRQQPSAAGHGDAQRLRQRLLQQPDFPEGAPTLGPGAVQRRRCRQHSPELCIQRRDVQQRLHHGHGEDGEHRAQDGDAGADQARLLQGQLVISAPPTLF</sequence>
<reference evidence="3" key="2">
    <citation type="journal article" date="2017" name="Nat. Plants">
        <title>The Aegilops tauschii genome reveals multiple impacts of transposons.</title>
        <authorList>
            <person name="Zhao G."/>
            <person name="Zou C."/>
            <person name="Li K."/>
            <person name="Wang K."/>
            <person name="Li T."/>
            <person name="Gao L."/>
            <person name="Zhang X."/>
            <person name="Wang H."/>
            <person name="Yang Z."/>
            <person name="Liu X."/>
            <person name="Jiang W."/>
            <person name="Mao L."/>
            <person name="Kong X."/>
            <person name="Jiao Y."/>
            <person name="Jia J."/>
        </authorList>
    </citation>
    <scope>NUCLEOTIDE SEQUENCE [LARGE SCALE GENOMIC DNA]</scope>
    <source>
        <strain evidence="3">cv. AL8/78</strain>
    </source>
</reference>